<comment type="caution">
    <text evidence="1">The sequence shown here is derived from an EMBL/GenBank/DDBJ whole genome shotgun (WGS) entry which is preliminary data.</text>
</comment>
<proteinExistence type="predicted"/>
<evidence type="ECO:0000313" key="2">
    <source>
        <dbReference type="Proteomes" id="UP000070257"/>
    </source>
</evidence>
<sequence>MELTKVDFVSFKSYLQHRGVSWETFENFEKGSKLGFVKTWWLKKESKAYSKNDLVNHDHLLDQLLNLEG</sequence>
<protein>
    <submittedName>
        <fullName evidence="1">Uncharacterized protein</fullName>
    </submittedName>
</protein>
<dbReference type="AlphaFoldDB" id="A0A656YZ60"/>
<name>A0A656YZ60_9EURY</name>
<dbReference type="Proteomes" id="UP000070257">
    <property type="component" value="Unassembled WGS sequence"/>
</dbReference>
<dbReference type="EMBL" id="LHXT01000012">
    <property type="protein sequence ID" value="KXA98628.1"/>
    <property type="molecule type" value="Genomic_DNA"/>
</dbReference>
<gene>
    <name evidence="1" type="ORF">AKJ39_01385</name>
</gene>
<organism evidence="1 2">
    <name type="scientific">candidate division MSBL1 archaeon SCGC-AAA259J03</name>
    <dbReference type="NCBI Taxonomy" id="1698269"/>
    <lineage>
        <taxon>Archaea</taxon>
        <taxon>Methanobacteriati</taxon>
        <taxon>Methanobacteriota</taxon>
        <taxon>candidate division MSBL1</taxon>
    </lineage>
</organism>
<evidence type="ECO:0000313" key="1">
    <source>
        <dbReference type="EMBL" id="KXA98628.1"/>
    </source>
</evidence>
<keyword evidence="2" id="KW-1185">Reference proteome</keyword>
<accession>A0A656YZ60</accession>
<reference evidence="1 2" key="1">
    <citation type="journal article" date="2016" name="Sci. Rep.">
        <title>Metabolic traits of an uncultured archaeal lineage -MSBL1- from brine pools of the Red Sea.</title>
        <authorList>
            <person name="Mwirichia R."/>
            <person name="Alam I."/>
            <person name="Rashid M."/>
            <person name="Vinu M."/>
            <person name="Ba-Alawi W."/>
            <person name="Anthony Kamau A."/>
            <person name="Kamanda Ngugi D."/>
            <person name="Goker M."/>
            <person name="Klenk H.P."/>
            <person name="Bajic V."/>
            <person name="Stingl U."/>
        </authorList>
    </citation>
    <scope>NUCLEOTIDE SEQUENCE [LARGE SCALE GENOMIC DNA]</scope>
    <source>
        <strain evidence="1">SCGC-AAA259J03</strain>
    </source>
</reference>